<evidence type="ECO:0000313" key="2">
    <source>
        <dbReference type="EMBL" id="SHN69126.1"/>
    </source>
</evidence>
<feature type="compositionally biased region" description="Basic and acidic residues" evidence="1">
    <location>
        <begin position="58"/>
        <end position="75"/>
    </location>
</feature>
<keyword evidence="3" id="KW-1185">Reference proteome</keyword>
<protein>
    <submittedName>
        <fullName evidence="2">Uncharacterized protein</fullName>
    </submittedName>
</protein>
<evidence type="ECO:0000256" key="1">
    <source>
        <dbReference type="SAM" id="MobiDB-lite"/>
    </source>
</evidence>
<feature type="region of interest" description="Disordered" evidence="1">
    <location>
        <begin position="53"/>
        <end position="83"/>
    </location>
</feature>
<gene>
    <name evidence="2" type="ORF">SAMN05444170_1499</name>
</gene>
<evidence type="ECO:0000313" key="3">
    <source>
        <dbReference type="Proteomes" id="UP000184096"/>
    </source>
</evidence>
<name>A0A1M7TEL1_9BRAD</name>
<reference evidence="3" key="1">
    <citation type="submission" date="2016-11" db="EMBL/GenBank/DDBJ databases">
        <authorList>
            <person name="Varghese N."/>
            <person name="Submissions S."/>
        </authorList>
    </citation>
    <scope>NUCLEOTIDE SEQUENCE [LARGE SCALE GENOMIC DNA]</scope>
    <source>
        <strain evidence="3">GAS401</strain>
    </source>
</reference>
<dbReference type="AlphaFoldDB" id="A0A1M7TEL1"/>
<sequence>MPMSEDELLAAVREIAESLKSDLSGSIAKLDEKCSALADSVAKMKADAIVSSSMGMQDDMRRGKLKADDDRRDPDNYAQDGRAGPMLTAADAVDPAAFAVLASTVADMKMRSLRTSVDRNAVADLQAKADAVMRVHGDRAEPAMPGESVVDYSIRLARKMQPYSKTWKGVDLQLIAADQKALGIALDQIRHDAYAAGESVEGMKPFMHREIVEHGPGGHKVTRFIGRGSMFKQMTRPTRNVSYIGTRASQQIR</sequence>
<dbReference type="OrthoDB" id="9963326at2"/>
<proteinExistence type="predicted"/>
<dbReference type="RefSeq" id="WP_072817331.1">
    <property type="nucleotide sequence ID" value="NZ_LT670849.1"/>
</dbReference>
<accession>A0A1M7TEL1</accession>
<organism evidence="2 3">
    <name type="scientific">Bradyrhizobium erythrophlei</name>
    <dbReference type="NCBI Taxonomy" id="1437360"/>
    <lineage>
        <taxon>Bacteria</taxon>
        <taxon>Pseudomonadati</taxon>
        <taxon>Pseudomonadota</taxon>
        <taxon>Alphaproteobacteria</taxon>
        <taxon>Hyphomicrobiales</taxon>
        <taxon>Nitrobacteraceae</taxon>
        <taxon>Bradyrhizobium</taxon>
    </lineage>
</organism>
<dbReference type="Proteomes" id="UP000184096">
    <property type="component" value="Chromosome I"/>
</dbReference>
<dbReference type="EMBL" id="LT670849">
    <property type="protein sequence ID" value="SHN69126.1"/>
    <property type="molecule type" value="Genomic_DNA"/>
</dbReference>